<dbReference type="Gene3D" id="3.40.50.2300">
    <property type="match status" value="1"/>
</dbReference>
<organism evidence="10 11">
    <name type="scientific">Xanthomonas sacchari</name>
    <dbReference type="NCBI Taxonomy" id="56458"/>
    <lineage>
        <taxon>Bacteria</taxon>
        <taxon>Pseudomonadati</taxon>
        <taxon>Pseudomonadota</taxon>
        <taxon>Gammaproteobacteria</taxon>
        <taxon>Lysobacterales</taxon>
        <taxon>Lysobacteraceae</taxon>
        <taxon>Xanthomonas</taxon>
    </lineage>
</organism>
<evidence type="ECO:0000259" key="8">
    <source>
        <dbReference type="PROSITE" id="PS50110"/>
    </source>
</evidence>
<proteinExistence type="predicted"/>
<evidence type="ECO:0000256" key="2">
    <source>
        <dbReference type="ARBA" id="ARBA00023012"/>
    </source>
</evidence>
<evidence type="ECO:0000256" key="6">
    <source>
        <dbReference type="PROSITE-ProRule" id="PRU00169"/>
    </source>
</evidence>
<dbReference type="GO" id="GO:0000156">
    <property type="term" value="F:phosphorelay response regulator activity"/>
    <property type="evidence" value="ECO:0007669"/>
    <property type="project" value="TreeGrafter"/>
</dbReference>
<dbReference type="GeneID" id="93878154"/>
<evidence type="ECO:0000256" key="4">
    <source>
        <dbReference type="ARBA" id="ARBA00023125"/>
    </source>
</evidence>
<dbReference type="InterPro" id="IPR001789">
    <property type="entry name" value="Sig_transdc_resp-reg_receiver"/>
</dbReference>
<dbReference type="GO" id="GO:0032993">
    <property type="term" value="C:protein-DNA complex"/>
    <property type="evidence" value="ECO:0007669"/>
    <property type="project" value="TreeGrafter"/>
</dbReference>
<feature type="DNA-binding region" description="OmpR/PhoB-type" evidence="7">
    <location>
        <begin position="117"/>
        <end position="221"/>
    </location>
</feature>
<dbReference type="EMBL" id="MDEK01000018">
    <property type="protein sequence ID" value="PPU80668.1"/>
    <property type="molecule type" value="Genomic_DNA"/>
</dbReference>
<protein>
    <submittedName>
        <fullName evidence="10">DNA-binding response regulator</fullName>
    </submittedName>
</protein>
<dbReference type="InterPro" id="IPR016032">
    <property type="entry name" value="Sig_transdc_resp-reg_C-effctor"/>
</dbReference>
<evidence type="ECO:0000256" key="3">
    <source>
        <dbReference type="ARBA" id="ARBA00023015"/>
    </source>
</evidence>
<feature type="domain" description="OmpR/PhoB-type" evidence="9">
    <location>
        <begin position="117"/>
        <end position="221"/>
    </location>
</feature>
<evidence type="ECO:0000256" key="7">
    <source>
        <dbReference type="PROSITE-ProRule" id="PRU01091"/>
    </source>
</evidence>
<feature type="modified residue" description="4-aspartylphosphate" evidence="6">
    <location>
        <position position="52"/>
    </location>
</feature>
<dbReference type="PANTHER" id="PTHR48111">
    <property type="entry name" value="REGULATOR OF RPOS"/>
    <property type="match status" value="1"/>
</dbReference>
<dbReference type="Gene3D" id="1.10.10.10">
    <property type="entry name" value="Winged helix-like DNA-binding domain superfamily/Winged helix DNA-binding domain"/>
    <property type="match status" value="1"/>
</dbReference>
<keyword evidence="1 6" id="KW-0597">Phosphoprotein</keyword>
<dbReference type="Pfam" id="PF00072">
    <property type="entry name" value="Response_reg"/>
    <property type="match status" value="1"/>
</dbReference>
<dbReference type="InterPro" id="IPR039420">
    <property type="entry name" value="WalR-like"/>
</dbReference>
<dbReference type="RefSeq" id="WP_041500428.1">
    <property type="nucleotide sequence ID" value="NZ_CP132343.1"/>
</dbReference>
<dbReference type="STRING" id="56458.SB85_17960"/>
<keyword evidence="5" id="KW-0804">Transcription</keyword>
<dbReference type="SMART" id="SM00862">
    <property type="entry name" value="Trans_reg_C"/>
    <property type="match status" value="1"/>
</dbReference>
<evidence type="ECO:0000313" key="11">
    <source>
        <dbReference type="Proteomes" id="UP000247346"/>
    </source>
</evidence>
<dbReference type="PANTHER" id="PTHR48111:SF1">
    <property type="entry name" value="TWO-COMPONENT RESPONSE REGULATOR ORR33"/>
    <property type="match status" value="1"/>
</dbReference>
<dbReference type="InterPro" id="IPR001867">
    <property type="entry name" value="OmpR/PhoB-type_DNA-bd"/>
</dbReference>
<evidence type="ECO:0000256" key="5">
    <source>
        <dbReference type="ARBA" id="ARBA00023163"/>
    </source>
</evidence>
<gene>
    <name evidence="10" type="ORF">XsacCFBP4641_17560</name>
</gene>
<dbReference type="SUPFAM" id="SSF52172">
    <property type="entry name" value="CheY-like"/>
    <property type="match status" value="1"/>
</dbReference>
<dbReference type="Pfam" id="PF00486">
    <property type="entry name" value="Trans_reg_C"/>
    <property type="match status" value="1"/>
</dbReference>
<dbReference type="OrthoDB" id="5571399at2"/>
<evidence type="ECO:0000259" key="9">
    <source>
        <dbReference type="PROSITE" id="PS51755"/>
    </source>
</evidence>
<evidence type="ECO:0000313" key="10">
    <source>
        <dbReference type="EMBL" id="PPU80668.1"/>
    </source>
</evidence>
<dbReference type="SMART" id="SM00448">
    <property type="entry name" value="REC"/>
    <property type="match status" value="1"/>
</dbReference>
<keyword evidence="3" id="KW-0805">Transcription regulation</keyword>
<dbReference type="CDD" id="cd00383">
    <property type="entry name" value="trans_reg_C"/>
    <property type="match status" value="1"/>
</dbReference>
<dbReference type="GO" id="GO:0005829">
    <property type="term" value="C:cytosol"/>
    <property type="evidence" value="ECO:0007669"/>
    <property type="project" value="TreeGrafter"/>
</dbReference>
<name>A0A2P5Z064_9XANT</name>
<dbReference type="GO" id="GO:0006355">
    <property type="term" value="P:regulation of DNA-templated transcription"/>
    <property type="evidence" value="ECO:0007669"/>
    <property type="project" value="InterPro"/>
</dbReference>
<dbReference type="Proteomes" id="UP000247346">
    <property type="component" value="Unassembled WGS sequence"/>
</dbReference>
<reference evidence="10 11" key="1">
    <citation type="submission" date="2016-08" db="EMBL/GenBank/DDBJ databases">
        <authorList>
            <person name="Seilhamer J.J."/>
        </authorList>
    </citation>
    <scope>NUCLEOTIDE SEQUENCE [LARGE SCALE GENOMIC DNA]</scope>
    <source>
        <strain evidence="10 11">CFBP4641</strain>
    </source>
</reference>
<dbReference type="InterPro" id="IPR036388">
    <property type="entry name" value="WH-like_DNA-bd_sf"/>
</dbReference>
<dbReference type="PROSITE" id="PS51755">
    <property type="entry name" value="OMPR_PHOB"/>
    <property type="match status" value="1"/>
</dbReference>
<keyword evidence="2" id="KW-0902">Two-component regulatory system</keyword>
<dbReference type="GO" id="GO:0000976">
    <property type="term" value="F:transcription cis-regulatory region binding"/>
    <property type="evidence" value="ECO:0007669"/>
    <property type="project" value="TreeGrafter"/>
</dbReference>
<feature type="domain" description="Response regulatory" evidence="8">
    <location>
        <begin position="3"/>
        <end position="117"/>
    </location>
</feature>
<evidence type="ECO:0000256" key="1">
    <source>
        <dbReference type="ARBA" id="ARBA00022553"/>
    </source>
</evidence>
<dbReference type="AlphaFoldDB" id="A0A2P5Z064"/>
<accession>A0A2P5Z064</accession>
<dbReference type="SUPFAM" id="SSF46894">
    <property type="entry name" value="C-terminal effector domain of the bipartite response regulators"/>
    <property type="match status" value="1"/>
</dbReference>
<keyword evidence="4 7" id="KW-0238">DNA-binding</keyword>
<sequence>MSEVILLEDEPVLCEELGEFLQDLGYIAVCVDSIAGFRQRFDPARHTMAVIDVGLPDGSGLELIRELRRAGHRLGIVVFSARNTASDRIAGLEFGADHYLGKGIDLDELAATLAALGRRLALPPPAARWVLELAAARLNVPNAPPVPLSRQDLLVLACLMRHAGESVGHREIADALGVNFLEYDRRRLDTQMYRLRRRVEEISGRPLPVKTLRNSGYRFHAPAAIAP</sequence>
<dbReference type="PROSITE" id="PS50110">
    <property type="entry name" value="RESPONSE_REGULATORY"/>
    <property type="match status" value="1"/>
</dbReference>
<dbReference type="InterPro" id="IPR011006">
    <property type="entry name" value="CheY-like_superfamily"/>
</dbReference>
<comment type="caution">
    <text evidence="10">The sequence shown here is derived from an EMBL/GenBank/DDBJ whole genome shotgun (WGS) entry which is preliminary data.</text>
</comment>